<dbReference type="Pfam" id="PF10646">
    <property type="entry name" value="Germane"/>
    <property type="match status" value="1"/>
</dbReference>
<evidence type="ECO:0000256" key="1">
    <source>
        <dbReference type="SAM" id="SignalP"/>
    </source>
</evidence>
<dbReference type="InterPro" id="IPR019606">
    <property type="entry name" value="GerMN"/>
</dbReference>
<feature type="domain" description="Lipoprotein LpqB C-terminal" evidence="3">
    <location>
        <begin position="318"/>
        <end position="548"/>
    </location>
</feature>
<sequence length="563" mass="58059">MRRGMLHRAAAVAMAAALAVMLSACAGLPTSGPVFAGLQPGAVAPPDFSYVPVKPQDGASPEQIVQGFIDAGIGPESNWAIAQLYLAPSFQGKWNPSATTTIDDRSARSYVATDDGHVVLTVTQQATVDADGVYKTSDGGQTPLSFELAKVEGQWRISKAPDGIVLGVDQFASVFHQYPLMYFDPAWRYLVPDMRWFPSINAPTRIATALIDGKPSSWLAGSVVSAFTDDVSLDPVSVSVTGSTGRVGLTRAALSLDRQTLDRMQTQLVYSMTAAGISDVAMEYNSSPLTAQPVSTRSTRIDPRALVQTDKAFGFLASGGDVEAVKGVSDAVAKLHPVSAQLSADYTTAAVRTGDGAVARASSTGGGAVLDRRSGLVDPVVDPQNYIWSVPSADPHALIAYAPDGNGVKIAGAWSNASRVTAMALSRDGTRLAAIVTVGGQSTIEIAGIVRDQNGVPTSLGDSTTLGTLPHAGVSLTWLSDTTLGAVAGTGGDTIVVQQTVSGPATSTSAPDDAVTIAGTTGTTVRLLGDDGTLYSQRGSNWEKAGAGVRVLGEAQGIPPSQG</sequence>
<dbReference type="Pfam" id="PF25976">
    <property type="entry name" value="LpqB_N"/>
    <property type="match status" value="1"/>
</dbReference>
<proteinExistence type="predicted"/>
<keyword evidence="6" id="KW-1185">Reference proteome</keyword>
<feature type="domain" description="GerMN" evidence="2">
    <location>
        <begin position="182"/>
        <end position="289"/>
    </location>
</feature>
<dbReference type="Proteomes" id="UP001214553">
    <property type="component" value="Chromosome"/>
</dbReference>
<organism evidence="5 6">
    <name type="scientific">Microbacterium horticulturae</name>
    <dbReference type="NCBI Taxonomy" id="3028316"/>
    <lineage>
        <taxon>Bacteria</taxon>
        <taxon>Bacillati</taxon>
        <taxon>Actinomycetota</taxon>
        <taxon>Actinomycetes</taxon>
        <taxon>Micrococcales</taxon>
        <taxon>Microbacteriaceae</taxon>
        <taxon>Microbacterium</taxon>
    </lineage>
</organism>
<protein>
    <submittedName>
        <fullName evidence="5">LpqB family beta-propeller domain-containing protein</fullName>
    </submittedName>
</protein>
<dbReference type="InterPro" id="IPR059026">
    <property type="entry name" value="LpqB_N"/>
</dbReference>
<reference evidence="5 6" key="1">
    <citation type="submission" date="2023-03" db="EMBL/GenBank/DDBJ databases">
        <title>Genome sequence of Microbacterium sp. KACC 23027.</title>
        <authorList>
            <person name="Kim S."/>
            <person name="Heo J."/>
            <person name="Kwon S.-W."/>
        </authorList>
    </citation>
    <scope>NUCLEOTIDE SEQUENCE [LARGE SCALE GENOMIC DNA]</scope>
    <source>
        <strain evidence="5 6">KACC 23027</strain>
    </source>
</reference>
<gene>
    <name evidence="5" type="ORF">PU630_11505</name>
</gene>
<dbReference type="RefSeq" id="WP_275277205.1">
    <property type="nucleotide sequence ID" value="NZ_CP119108.1"/>
</dbReference>
<evidence type="ECO:0000259" key="2">
    <source>
        <dbReference type="Pfam" id="PF10646"/>
    </source>
</evidence>
<dbReference type="Pfam" id="PF10647">
    <property type="entry name" value="Gmad1"/>
    <property type="match status" value="1"/>
</dbReference>
<evidence type="ECO:0000313" key="5">
    <source>
        <dbReference type="EMBL" id="WEG07867.1"/>
    </source>
</evidence>
<feature type="signal peptide" evidence="1">
    <location>
        <begin position="1"/>
        <end position="26"/>
    </location>
</feature>
<feature type="chain" id="PRO_5046722960" evidence="1">
    <location>
        <begin position="27"/>
        <end position="563"/>
    </location>
</feature>
<dbReference type="PROSITE" id="PS51257">
    <property type="entry name" value="PROKAR_LIPOPROTEIN"/>
    <property type="match status" value="1"/>
</dbReference>
<evidence type="ECO:0000313" key="6">
    <source>
        <dbReference type="Proteomes" id="UP001214553"/>
    </source>
</evidence>
<evidence type="ECO:0000259" key="4">
    <source>
        <dbReference type="Pfam" id="PF25976"/>
    </source>
</evidence>
<dbReference type="InterPro" id="IPR018910">
    <property type="entry name" value="LpqB_C"/>
</dbReference>
<name>A0ABY8BXL7_9MICO</name>
<evidence type="ECO:0000259" key="3">
    <source>
        <dbReference type="Pfam" id="PF10647"/>
    </source>
</evidence>
<accession>A0ABY8BXL7</accession>
<dbReference type="EMBL" id="CP119108">
    <property type="protein sequence ID" value="WEG07867.1"/>
    <property type="molecule type" value="Genomic_DNA"/>
</dbReference>
<feature type="domain" description="Lipoprotein LpqB N-terminal" evidence="4">
    <location>
        <begin position="54"/>
        <end position="171"/>
    </location>
</feature>
<keyword evidence="1" id="KW-0732">Signal</keyword>